<dbReference type="InterPro" id="IPR036873">
    <property type="entry name" value="Rhodanese-like_dom_sf"/>
</dbReference>
<dbReference type="SUPFAM" id="SSF52821">
    <property type="entry name" value="Rhodanese/Cell cycle control phosphatase"/>
    <property type="match status" value="2"/>
</dbReference>
<feature type="domain" description="Rhodanese" evidence="3">
    <location>
        <begin position="200"/>
        <end position="317"/>
    </location>
</feature>
<keyword evidence="4" id="KW-1185">Reference proteome</keyword>
<accession>A0A914UQ29</accession>
<evidence type="ECO:0000259" key="3">
    <source>
        <dbReference type="PROSITE" id="PS50206"/>
    </source>
</evidence>
<dbReference type="WBParaSite" id="PSAMB.scaffold114size76995.g2165.t1">
    <property type="protein sequence ID" value="PSAMB.scaffold114size76995.g2165.t1"/>
    <property type="gene ID" value="PSAMB.scaffold114size76995.g2165"/>
</dbReference>
<name>A0A914UQ29_9BILA</name>
<dbReference type="SMART" id="SM00450">
    <property type="entry name" value="RHOD"/>
    <property type="match status" value="2"/>
</dbReference>
<dbReference type="GO" id="GO:0004792">
    <property type="term" value="F:thiosulfate-cyanide sulfurtransferase activity"/>
    <property type="evidence" value="ECO:0007669"/>
    <property type="project" value="TreeGrafter"/>
</dbReference>
<keyword evidence="2" id="KW-0677">Repeat</keyword>
<sequence length="320" mass="35969">MSQKRLVDCQWLADQVTKGAVNQEGLRVLDCTFKPGPKLDPTEFKSTYYGQWEKLMEKPSEHTIDFSKSHIPGAVHANIDVAMYPGDTERFALYPPQLFEEYIQRLGVNQGDHIVLYDRGMNGGMMFAAKFWWLFKTYGHDNVSILNGGFHAWQKGNNPVSSEVVQLPKGDWKANLRSGLNVTFEELTTKQEDGRDLIDKADEVNFLDARKKEQFHGEEETGLNPKTVNGSHIPGFINVPVNQLVDSNGLLKSPADIKAFASSKGFREGKPIITCCNLGIQASLLTFALSLVDEQYPLRLYNGSLKEMEIRAPQRISAKE</sequence>
<dbReference type="InterPro" id="IPR045078">
    <property type="entry name" value="TST/MPST-like"/>
</dbReference>
<protein>
    <submittedName>
        <fullName evidence="5">Rhodanese domain-containing protein</fullName>
    </submittedName>
</protein>
<proteinExistence type="predicted"/>
<dbReference type="AlphaFoldDB" id="A0A914UQ29"/>
<dbReference type="PANTHER" id="PTHR11364">
    <property type="entry name" value="THIOSULFATE SULFERTANSFERASE"/>
    <property type="match status" value="1"/>
</dbReference>
<dbReference type="Gene3D" id="3.40.250.10">
    <property type="entry name" value="Rhodanese-like domain"/>
    <property type="match status" value="2"/>
</dbReference>
<dbReference type="Proteomes" id="UP000887566">
    <property type="component" value="Unplaced"/>
</dbReference>
<organism evidence="4 5">
    <name type="scientific">Plectus sambesii</name>
    <dbReference type="NCBI Taxonomy" id="2011161"/>
    <lineage>
        <taxon>Eukaryota</taxon>
        <taxon>Metazoa</taxon>
        <taxon>Ecdysozoa</taxon>
        <taxon>Nematoda</taxon>
        <taxon>Chromadorea</taxon>
        <taxon>Plectida</taxon>
        <taxon>Plectina</taxon>
        <taxon>Plectoidea</taxon>
        <taxon>Plectidae</taxon>
        <taxon>Plectus</taxon>
    </lineage>
</organism>
<dbReference type="PROSITE" id="PS50206">
    <property type="entry name" value="RHODANESE_3"/>
    <property type="match status" value="2"/>
</dbReference>
<dbReference type="InterPro" id="IPR001763">
    <property type="entry name" value="Rhodanese-like_dom"/>
</dbReference>
<dbReference type="CDD" id="cd01448">
    <property type="entry name" value="TST_Repeat_1"/>
    <property type="match status" value="1"/>
</dbReference>
<evidence type="ECO:0000313" key="5">
    <source>
        <dbReference type="WBParaSite" id="PSAMB.scaffold114size76995.g2165.t1"/>
    </source>
</evidence>
<dbReference type="GO" id="GO:0005739">
    <property type="term" value="C:mitochondrion"/>
    <property type="evidence" value="ECO:0007669"/>
    <property type="project" value="TreeGrafter"/>
</dbReference>
<dbReference type="Pfam" id="PF00581">
    <property type="entry name" value="Rhodanese"/>
    <property type="match status" value="2"/>
</dbReference>
<evidence type="ECO:0000256" key="2">
    <source>
        <dbReference type="ARBA" id="ARBA00022737"/>
    </source>
</evidence>
<evidence type="ECO:0000313" key="4">
    <source>
        <dbReference type="Proteomes" id="UP000887566"/>
    </source>
</evidence>
<evidence type="ECO:0000256" key="1">
    <source>
        <dbReference type="ARBA" id="ARBA00022679"/>
    </source>
</evidence>
<dbReference type="PANTHER" id="PTHR11364:SF7">
    <property type="entry name" value="THIOSULFATE SULFURTRANSFERASE MPST-1-RELATED"/>
    <property type="match status" value="1"/>
</dbReference>
<feature type="domain" description="Rhodanese" evidence="3">
    <location>
        <begin position="65"/>
        <end position="162"/>
    </location>
</feature>
<reference evidence="5" key="1">
    <citation type="submission" date="2022-11" db="UniProtKB">
        <authorList>
            <consortium name="WormBaseParasite"/>
        </authorList>
    </citation>
    <scope>IDENTIFICATION</scope>
</reference>
<keyword evidence="1" id="KW-0808">Transferase</keyword>